<name>A0A2P5FFD6_TREOI</name>
<dbReference type="Proteomes" id="UP000237000">
    <property type="component" value="Unassembled WGS sequence"/>
</dbReference>
<comment type="caution">
    <text evidence="9">The sequence shown here is derived from an EMBL/GenBank/DDBJ whole genome shotgun (WGS) entry which is preliminary data.</text>
</comment>
<sequence>MAICVSKGVILVCMISSLVCVHLIEGSYATTISYGAIGRNRVPACSPKYPQNCVKIPVNHYQRGCESEEECRQHHIPPATGDDKGEDQEIVVDHGPEHGQGHPNGLKQQTFKIRGFTSVIPFPPEIRA</sequence>
<evidence type="ECO:0000313" key="10">
    <source>
        <dbReference type="Proteomes" id="UP000237000"/>
    </source>
</evidence>
<dbReference type="GO" id="GO:0040008">
    <property type="term" value="P:regulation of growth"/>
    <property type="evidence" value="ECO:0007669"/>
    <property type="project" value="UniProtKB-ARBA"/>
</dbReference>
<evidence type="ECO:0000256" key="4">
    <source>
        <dbReference type="ARBA" id="ARBA00022702"/>
    </source>
</evidence>
<dbReference type="GO" id="GO:0005576">
    <property type="term" value="C:extracellular region"/>
    <property type="evidence" value="ECO:0007669"/>
    <property type="project" value="UniProtKB-SubCell"/>
</dbReference>
<evidence type="ECO:0000256" key="5">
    <source>
        <dbReference type="ARBA" id="ARBA00022729"/>
    </source>
</evidence>
<evidence type="ECO:0000256" key="2">
    <source>
        <dbReference type="ARBA" id="ARBA00009178"/>
    </source>
</evidence>
<proteinExistence type="inferred from homology"/>
<dbReference type="OrthoDB" id="1626802at2759"/>
<dbReference type="EMBL" id="JXTC01000038">
    <property type="protein sequence ID" value="PON96497.1"/>
    <property type="molecule type" value="Genomic_DNA"/>
</dbReference>
<gene>
    <name evidence="9" type="ORF">TorRG33x02_077700</name>
</gene>
<evidence type="ECO:0000256" key="7">
    <source>
        <dbReference type="ARBA" id="ARBA00037228"/>
    </source>
</evidence>
<evidence type="ECO:0000256" key="6">
    <source>
        <dbReference type="ARBA" id="ARBA00023157"/>
    </source>
</evidence>
<keyword evidence="4" id="KW-0372">Hormone</keyword>
<keyword evidence="3" id="KW-0964">Secreted</keyword>
<dbReference type="AlphaFoldDB" id="A0A2P5FFD6"/>
<feature type="signal peptide" evidence="8">
    <location>
        <begin position="1"/>
        <end position="29"/>
    </location>
</feature>
<keyword evidence="6" id="KW-1015">Disulfide bond</keyword>
<comment type="function">
    <text evidence="7">Cell signaling peptide that may regulate plant stress, growth, and development. Mediates a rapid alkalinization of extracellular space by mediating a transient increase in the cytoplasmic Ca(2+) concentration leading to a calcium-dependent signaling events through a cell surface receptor and a concomitant activation of some intracellular mitogen-activated protein kinases.</text>
</comment>
<feature type="chain" id="PRO_5015188877" evidence="8">
    <location>
        <begin position="30"/>
        <end position="128"/>
    </location>
</feature>
<evidence type="ECO:0000256" key="1">
    <source>
        <dbReference type="ARBA" id="ARBA00004613"/>
    </source>
</evidence>
<keyword evidence="10" id="KW-1185">Reference proteome</keyword>
<comment type="subcellular location">
    <subcellularLocation>
        <location evidence="1">Secreted</location>
    </subcellularLocation>
</comment>
<dbReference type="InterPro" id="IPR008801">
    <property type="entry name" value="RALF"/>
</dbReference>
<dbReference type="PANTHER" id="PTHR34270">
    <property type="entry name" value="PROTEIN RALF-LIKE 15-RELATED"/>
    <property type="match status" value="1"/>
</dbReference>
<dbReference type="GO" id="GO:0005179">
    <property type="term" value="F:hormone activity"/>
    <property type="evidence" value="ECO:0007669"/>
    <property type="project" value="UniProtKB-KW"/>
</dbReference>
<dbReference type="InParanoid" id="A0A2P5FFD6"/>
<dbReference type="Pfam" id="PF05498">
    <property type="entry name" value="RALF"/>
    <property type="match status" value="1"/>
</dbReference>
<reference evidence="10" key="1">
    <citation type="submission" date="2016-06" db="EMBL/GenBank/DDBJ databases">
        <title>Parallel loss of symbiosis genes in relatives of nitrogen-fixing non-legume Parasponia.</title>
        <authorList>
            <person name="Van Velzen R."/>
            <person name="Holmer R."/>
            <person name="Bu F."/>
            <person name="Rutten L."/>
            <person name="Van Zeijl A."/>
            <person name="Liu W."/>
            <person name="Santuari L."/>
            <person name="Cao Q."/>
            <person name="Sharma T."/>
            <person name="Shen D."/>
            <person name="Roswanjaya Y."/>
            <person name="Wardhani T."/>
            <person name="Kalhor M.S."/>
            <person name="Jansen J."/>
            <person name="Van den Hoogen J."/>
            <person name="Gungor B."/>
            <person name="Hartog M."/>
            <person name="Hontelez J."/>
            <person name="Verver J."/>
            <person name="Yang W.-C."/>
            <person name="Schijlen E."/>
            <person name="Repin R."/>
            <person name="Schilthuizen M."/>
            <person name="Schranz E."/>
            <person name="Heidstra R."/>
            <person name="Miyata K."/>
            <person name="Fedorova E."/>
            <person name="Kohlen W."/>
            <person name="Bisseling T."/>
            <person name="Smit S."/>
            <person name="Geurts R."/>
        </authorList>
    </citation>
    <scope>NUCLEOTIDE SEQUENCE [LARGE SCALE GENOMIC DNA]</scope>
    <source>
        <strain evidence="10">cv. RG33-2</strain>
    </source>
</reference>
<organism evidence="9 10">
    <name type="scientific">Trema orientale</name>
    <name type="common">Charcoal tree</name>
    <name type="synonym">Celtis orientalis</name>
    <dbReference type="NCBI Taxonomy" id="63057"/>
    <lineage>
        <taxon>Eukaryota</taxon>
        <taxon>Viridiplantae</taxon>
        <taxon>Streptophyta</taxon>
        <taxon>Embryophyta</taxon>
        <taxon>Tracheophyta</taxon>
        <taxon>Spermatophyta</taxon>
        <taxon>Magnoliopsida</taxon>
        <taxon>eudicotyledons</taxon>
        <taxon>Gunneridae</taxon>
        <taxon>Pentapetalae</taxon>
        <taxon>rosids</taxon>
        <taxon>fabids</taxon>
        <taxon>Rosales</taxon>
        <taxon>Cannabaceae</taxon>
        <taxon>Trema</taxon>
    </lineage>
</organism>
<dbReference type="PANTHER" id="PTHR34270:SF3">
    <property type="entry name" value="PROTEIN RALF-LIKE 16-RELATED"/>
    <property type="match status" value="1"/>
</dbReference>
<protein>
    <submittedName>
        <fullName evidence="9">Rapid ALkalinization Factor</fullName>
    </submittedName>
</protein>
<keyword evidence="5 8" id="KW-0732">Signal</keyword>
<comment type="similarity">
    <text evidence="2">Belongs to the plant rapid alkalinization factor (RALF) family.</text>
</comment>
<accession>A0A2P5FFD6</accession>
<evidence type="ECO:0000313" key="9">
    <source>
        <dbReference type="EMBL" id="PON96497.1"/>
    </source>
</evidence>
<evidence type="ECO:0000256" key="8">
    <source>
        <dbReference type="SAM" id="SignalP"/>
    </source>
</evidence>
<evidence type="ECO:0000256" key="3">
    <source>
        <dbReference type="ARBA" id="ARBA00022525"/>
    </source>
</evidence>